<reference evidence="6" key="1">
    <citation type="submission" date="2025-08" db="UniProtKB">
        <authorList>
            <consortium name="RefSeq"/>
        </authorList>
    </citation>
    <scope>IDENTIFICATION</scope>
</reference>
<name>A0A6J1P332_BICAN</name>
<evidence type="ECO:0000256" key="4">
    <source>
        <dbReference type="SAM" id="SignalP"/>
    </source>
</evidence>
<organism evidence="5 6">
    <name type="scientific">Bicyclus anynana</name>
    <name type="common">Squinting bush brown butterfly</name>
    <dbReference type="NCBI Taxonomy" id="110368"/>
    <lineage>
        <taxon>Eukaryota</taxon>
        <taxon>Metazoa</taxon>
        <taxon>Ecdysozoa</taxon>
        <taxon>Arthropoda</taxon>
        <taxon>Hexapoda</taxon>
        <taxon>Insecta</taxon>
        <taxon>Pterygota</taxon>
        <taxon>Neoptera</taxon>
        <taxon>Endopterygota</taxon>
        <taxon>Lepidoptera</taxon>
        <taxon>Glossata</taxon>
        <taxon>Ditrysia</taxon>
        <taxon>Papilionoidea</taxon>
        <taxon>Nymphalidae</taxon>
        <taxon>Satyrinae</taxon>
        <taxon>Satyrini</taxon>
        <taxon>Mycalesina</taxon>
        <taxon>Bicyclus</taxon>
    </lineage>
</organism>
<keyword evidence="5" id="KW-1185">Reference proteome</keyword>
<dbReference type="KEGG" id="bany:112055236"/>
<gene>
    <name evidence="6" type="primary">LOC112055236</name>
</gene>
<dbReference type="AlphaFoldDB" id="A0A6J1P332"/>
<comment type="similarity">
    <text evidence="1 3">Belongs to the chorion protein family.</text>
</comment>
<dbReference type="GeneID" id="112055236"/>
<keyword evidence="2" id="KW-0677">Repeat</keyword>
<evidence type="ECO:0000256" key="1">
    <source>
        <dbReference type="ARBA" id="ARBA00005906"/>
    </source>
</evidence>
<dbReference type="Pfam" id="PF01723">
    <property type="entry name" value="Chorion_1"/>
    <property type="match status" value="1"/>
</dbReference>
<dbReference type="GO" id="GO:0005213">
    <property type="term" value="F:structural constituent of egg chorion"/>
    <property type="evidence" value="ECO:0007669"/>
    <property type="project" value="InterPro"/>
</dbReference>
<evidence type="ECO:0000313" key="5">
    <source>
        <dbReference type="Proteomes" id="UP001652582"/>
    </source>
</evidence>
<evidence type="ECO:0000256" key="3">
    <source>
        <dbReference type="RuleBase" id="RU004378"/>
    </source>
</evidence>
<sequence>MSSFAFLLLCAQACLVQNVFGQCLGPAPMAYAPSMAPYGYGAGLPAAPFGVAPMAVELGGLGAPIEVGAYGGAGVGDVAVAGEMPVAGTTFVAGQVPILGAVRFAGDLPACGTVTISGSCGCGCNSGPWIPASYPRGVYPYGPAYVLISSLSITTSPLPHVYAIAPVPAVGKEPSKATAPKNGMEELLVIIKPPPLEAVGVKGAAHSAVANGVAVQGSETQDAVIGTSNVFSQCLGPMPYGSTADALAPGLPPYNYGPAAPFGVAPMAVELGAYGGAGVGDVAVAGEMPVVGTTLVAGQVPILGAVRFTGDLPACGKVTISGNCGCGCNRGPFY</sequence>
<dbReference type="InterPro" id="IPR002635">
    <property type="entry name" value="Chorion"/>
</dbReference>
<evidence type="ECO:0000313" key="6">
    <source>
        <dbReference type="RefSeq" id="XP_023951026.2"/>
    </source>
</evidence>
<dbReference type="GO" id="GO:0007304">
    <property type="term" value="P:chorion-containing eggshell formation"/>
    <property type="evidence" value="ECO:0007669"/>
    <property type="project" value="InterPro"/>
</dbReference>
<accession>A0A6J1P332</accession>
<feature type="signal peptide" evidence="4">
    <location>
        <begin position="1"/>
        <end position="21"/>
    </location>
</feature>
<keyword evidence="4" id="KW-0732">Signal</keyword>
<feature type="chain" id="PRO_5047512864" evidence="4">
    <location>
        <begin position="22"/>
        <end position="334"/>
    </location>
</feature>
<protein>
    <submittedName>
        <fullName evidence="6">Uncharacterized protein LOC112055236</fullName>
    </submittedName>
</protein>
<dbReference type="RefSeq" id="XP_023951026.2">
    <property type="nucleotide sequence ID" value="XM_024095258.2"/>
</dbReference>
<dbReference type="OrthoDB" id="7490938at2759"/>
<evidence type="ECO:0000256" key="2">
    <source>
        <dbReference type="ARBA" id="ARBA00022737"/>
    </source>
</evidence>
<dbReference type="GO" id="GO:0042600">
    <property type="term" value="C:egg chorion"/>
    <property type="evidence" value="ECO:0007669"/>
    <property type="project" value="InterPro"/>
</dbReference>
<proteinExistence type="inferred from homology"/>
<dbReference type="Proteomes" id="UP001652582">
    <property type="component" value="Chromosome 18"/>
</dbReference>